<dbReference type="AlphaFoldDB" id="A0AAD6J4V7"/>
<dbReference type="EMBL" id="JAQGDS010000001">
    <property type="protein sequence ID" value="KAJ6264513.1"/>
    <property type="molecule type" value="Genomic_DNA"/>
</dbReference>
<keyword evidence="1" id="KW-0175">Coiled coil</keyword>
<feature type="coiled-coil region" evidence="1">
    <location>
        <begin position="244"/>
        <end position="317"/>
    </location>
</feature>
<feature type="coiled-coil region" evidence="1">
    <location>
        <begin position="360"/>
        <end position="453"/>
    </location>
</feature>
<feature type="compositionally biased region" description="Acidic residues" evidence="2">
    <location>
        <begin position="11"/>
        <end position="30"/>
    </location>
</feature>
<sequence length="466" mass="51654">MNGPQNTYSDLESELSGESDGAEDDSDDRDYEPSHALSDDEARWQPGKRRKIHASVSEITNRAQVTDGSAISLSANINSPSIFEPEVTQISLDEAAFSPALPIIEIGPPNSLTARSQTPVASSREQPAPIHNGHRLMALNAAGILDLDKSSAVVFPVGTWPSAPAPIAASPTDATAPRQSSSNTGQVPSTQISSAQTAYEALEGFEAELEEDKVYKQAFLKSINHQRDCMRQFICHTITGCLQALEQRKEISALKRTIVTLSQEMRDKVQNLHRSEDKIKLQITNLKQELTDSTGINETLKRRIEILETDTASLAAELAACREKNHVFMAELEGLRDHNSSLEQNLTKSTTNEVHLGLEVDRLRQRNQHLIADRDILTTQQESLRLLVEKLEEENKRLQAENTSLHVVKMAQADDLAARTLTEEDLNSKIKTLQQQKSSLEAERAEVQKAAIDLVDSLHLKPFFKF</sequence>
<dbReference type="Proteomes" id="UP001221413">
    <property type="component" value="Unassembled WGS sequence"/>
</dbReference>
<organism evidence="3 4">
    <name type="scientific">Drechslerella dactyloides</name>
    <name type="common">Nematode-trapping fungus</name>
    <name type="synonym">Arthrobotrys dactyloides</name>
    <dbReference type="NCBI Taxonomy" id="74499"/>
    <lineage>
        <taxon>Eukaryota</taxon>
        <taxon>Fungi</taxon>
        <taxon>Dikarya</taxon>
        <taxon>Ascomycota</taxon>
        <taxon>Pezizomycotina</taxon>
        <taxon>Orbiliomycetes</taxon>
        <taxon>Orbiliales</taxon>
        <taxon>Orbiliaceae</taxon>
        <taxon>Drechslerella</taxon>
    </lineage>
</organism>
<feature type="region of interest" description="Disordered" evidence="2">
    <location>
        <begin position="166"/>
        <end position="192"/>
    </location>
</feature>
<evidence type="ECO:0000256" key="2">
    <source>
        <dbReference type="SAM" id="MobiDB-lite"/>
    </source>
</evidence>
<keyword evidence="4" id="KW-1185">Reference proteome</keyword>
<protein>
    <submittedName>
        <fullName evidence="3">Uncharacterized protein</fullName>
    </submittedName>
</protein>
<feature type="compositionally biased region" description="Basic and acidic residues" evidence="2">
    <location>
        <begin position="31"/>
        <end position="43"/>
    </location>
</feature>
<proteinExistence type="predicted"/>
<name>A0AAD6J4V7_DREDA</name>
<feature type="compositionally biased region" description="Low complexity" evidence="2">
    <location>
        <begin position="166"/>
        <end position="177"/>
    </location>
</feature>
<reference evidence="3" key="1">
    <citation type="submission" date="2023-01" db="EMBL/GenBank/DDBJ databases">
        <title>The chitinases involved in constricting ring structure development in the nematode-trapping fungus Drechslerella dactyloides.</title>
        <authorList>
            <person name="Wang R."/>
            <person name="Zhang L."/>
            <person name="Tang P."/>
            <person name="Li S."/>
            <person name="Liang L."/>
        </authorList>
    </citation>
    <scope>NUCLEOTIDE SEQUENCE</scope>
    <source>
        <strain evidence="3">YMF1.00031</strain>
    </source>
</reference>
<gene>
    <name evidence="3" type="ORF">Dda_0660</name>
</gene>
<feature type="region of interest" description="Disordered" evidence="2">
    <location>
        <begin position="1"/>
        <end position="49"/>
    </location>
</feature>
<evidence type="ECO:0000256" key="1">
    <source>
        <dbReference type="SAM" id="Coils"/>
    </source>
</evidence>
<evidence type="ECO:0000313" key="4">
    <source>
        <dbReference type="Proteomes" id="UP001221413"/>
    </source>
</evidence>
<accession>A0AAD6J4V7</accession>
<feature type="compositionally biased region" description="Polar residues" evidence="2">
    <location>
        <begin position="178"/>
        <end position="192"/>
    </location>
</feature>
<evidence type="ECO:0000313" key="3">
    <source>
        <dbReference type="EMBL" id="KAJ6264513.1"/>
    </source>
</evidence>
<comment type="caution">
    <text evidence="3">The sequence shown here is derived from an EMBL/GenBank/DDBJ whole genome shotgun (WGS) entry which is preliminary data.</text>
</comment>